<dbReference type="PROSITE" id="PS51464">
    <property type="entry name" value="SIS"/>
    <property type="match status" value="1"/>
</dbReference>
<evidence type="ECO:0000259" key="1">
    <source>
        <dbReference type="PROSITE" id="PS51464"/>
    </source>
</evidence>
<keyword evidence="3" id="KW-1185">Reference proteome</keyword>
<dbReference type="Proteomes" id="UP000197153">
    <property type="component" value="Chromosome 3"/>
</dbReference>
<keyword evidence="2" id="KW-0413">Isomerase</keyword>
<dbReference type="GO" id="GO:1901135">
    <property type="term" value="P:carbohydrate derivative metabolic process"/>
    <property type="evidence" value="ECO:0007669"/>
    <property type="project" value="InterPro"/>
</dbReference>
<protein>
    <submittedName>
        <fullName evidence="2">Phosphoheptose isomerase</fullName>
    </submittedName>
</protein>
<sequence length="208" mass="22205">MLKFPSKSYEDCGKYGEDYFDQLAKASATVDRGALQCAADLLTGAIAGGATLYACGNGGSAAIANHLVCDCVKGVRTDTTVKPRVHSLSANTEIITAIANDIAYEDIFSFQLESYGRPGDVLIAISSSGGSPNIIKAIEKARELGMKSIAMTGFTGGASAKAADVSLHVDAHNYGVVEDLHQSFMHLLAQFLRQRHMPDERLITEKKF</sequence>
<dbReference type="AlphaFoldDB" id="A0A248K198"/>
<gene>
    <name evidence="2" type="ORF">Y958_28055</name>
</gene>
<dbReference type="EMBL" id="CP022112">
    <property type="protein sequence ID" value="ASG24702.1"/>
    <property type="molecule type" value="Genomic_DNA"/>
</dbReference>
<dbReference type="InterPro" id="IPR050099">
    <property type="entry name" value="SIS_GmhA/DiaA_subfam"/>
</dbReference>
<dbReference type="InterPro" id="IPR035461">
    <property type="entry name" value="GmhA/DiaA"/>
</dbReference>
<dbReference type="RefSeq" id="WP_088875111.1">
    <property type="nucleotide sequence ID" value="NZ_CP022112.1"/>
</dbReference>
<organism evidence="2 3">
    <name type="scientific">Nitrospirillum viridazoti CBAmc</name>
    <dbReference type="NCBI Taxonomy" id="1441467"/>
    <lineage>
        <taxon>Bacteria</taxon>
        <taxon>Pseudomonadati</taxon>
        <taxon>Pseudomonadota</taxon>
        <taxon>Alphaproteobacteria</taxon>
        <taxon>Rhodospirillales</taxon>
        <taxon>Azospirillaceae</taxon>
        <taxon>Nitrospirillum</taxon>
        <taxon>Nitrospirillum viridazoti</taxon>
    </lineage>
</organism>
<dbReference type="PANTHER" id="PTHR30390:SF8">
    <property type="entry name" value="SUGAR ISOMERASE (SIS)"/>
    <property type="match status" value="1"/>
</dbReference>
<reference evidence="2 3" key="1">
    <citation type="submission" date="2017-06" db="EMBL/GenBank/DDBJ databases">
        <title>Complete genome sequence of Nitrospirillum amazonense strain CBAmC, an endophytic nitrogen-fixing and plant growth-promoting bacterium, isolated from sugarcane.</title>
        <authorList>
            <person name="Schwab S."/>
            <person name="dos Santos Teixeira K.R."/>
            <person name="Simoes Araujo J.L."/>
            <person name="Soares Vidal M."/>
            <person name="Borges de Freitas H.R."/>
            <person name="Rivello Crivelaro A.L."/>
            <person name="Bueno de Camargo Nunes A."/>
            <person name="dos Santos C.M."/>
            <person name="Palmeira da Silva Rosa D."/>
            <person name="da Silva Padilha D."/>
            <person name="da Silva E."/>
            <person name="Araujo Terra L."/>
            <person name="Soares Mendes V."/>
            <person name="Farinelli L."/>
            <person name="Magalhaes Cruz L."/>
            <person name="Baldani J.I."/>
        </authorList>
    </citation>
    <scope>NUCLEOTIDE SEQUENCE [LARGE SCALE GENOMIC DNA]</scope>
    <source>
        <strain evidence="2 3">CBAmC</strain>
    </source>
</reference>
<dbReference type="PANTHER" id="PTHR30390">
    <property type="entry name" value="SEDOHEPTULOSE 7-PHOSPHATE ISOMERASE / DNAA INITIATOR-ASSOCIATING FACTOR FOR REPLICATION INITIATION"/>
    <property type="match status" value="1"/>
</dbReference>
<dbReference type="Gene3D" id="3.40.50.10490">
    <property type="entry name" value="Glucose-6-phosphate isomerase like protein, domain 1"/>
    <property type="match status" value="1"/>
</dbReference>
<dbReference type="SUPFAM" id="SSF53697">
    <property type="entry name" value="SIS domain"/>
    <property type="match status" value="1"/>
</dbReference>
<evidence type="ECO:0000313" key="3">
    <source>
        <dbReference type="Proteomes" id="UP000197153"/>
    </source>
</evidence>
<dbReference type="InterPro" id="IPR001347">
    <property type="entry name" value="SIS_dom"/>
</dbReference>
<feature type="domain" description="SIS" evidence="1">
    <location>
        <begin position="42"/>
        <end position="208"/>
    </location>
</feature>
<dbReference type="GO" id="GO:0097367">
    <property type="term" value="F:carbohydrate derivative binding"/>
    <property type="evidence" value="ECO:0007669"/>
    <property type="project" value="InterPro"/>
</dbReference>
<accession>A0A248K198</accession>
<dbReference type="CDD" id="cd05006">
    <property type="entry name" value="SIS_GmhA"/>
    <property type="match status" value="1"/>
</dbReference>
<dbReference type="KEGG" id="nao:Y958_28055"/>
<proteinExistence type="predicted"/>
<dbReference type="GO" id="GO:0016853">
    <property type="term" value="F:isomerase activity"/>
    <property type="evidence" value="ECO:0007669"/>
    <property type="project" value="UniProtKB-KW"/>
</dbReference>
<name>A0A248K198_9PROT</name>
<dbReference type="InterPro" id="IPR046348">
    <property type="entry name" value="SIS_dom_sf"/>
</dbReference>
<dbReference type="Pfam" id="PF13580">
    <property type="entry name" value="SIS_2"/>
    <property type="match status" value="1"/>
</dbReference>
<evidence type="ECO:0000313" key="2">
    <source>
        <dbReference type="EMBL" id="ASG24702.1"/>
    </source>
</evidence>